<proteinExistence type="predicted"/>
<dbReference type="GO" id="GO:0015293">
    <property type="term" value="F:symporter activity"/>
    <property type="evidence" value="ECO:0007669"/>
    <property type="project" value="UniProtKB-KW"/>
</dbReference>
<feature type="transmembrane region" description="Helical" evidence="9">
    <location>
        <begin position="324"/>
        <end position="346"/>
    </location>
</feature>
<dbReference type="PRINTS" id="PR00173">
    <property type="entry name" value="EDTRNSPORT"/>
</dbReference>
<reference evidence="10" key="2">
    <citation type="submission" date="2020-09" db="EMBL/GenBank/DDBJ databases">
        <authorList>
            <person name="Sun Q."/>
            <person name="Zhou Y."/>
        </authorList>
    </citation>
    <scope>NUCLEOTIDE SEQUENCE</scope>
    <source>
        <strain evidence="10">CGMCC 1.12777</strain>
    </source>
</reference>
<accession>A0A8J3A0G9</accession>
<dbReference type="InterPro" id="IPR001991">
    <property type="entry name" value="Na-dicarboxylate_symporter"/>
</dbReference>
<dbReference type="FunFam" id="1.10.3860.10:FF:000001">
    <property type="entry name" value="C4-dicarboxylate transport protein"/>
    <property type="match status" value="1"/>
</dbReference>
<evidence type="ECO:0000313" key="10">
    <source>
        <dbReference type="EMBL" id="GGH87456.1"/>
    </source>
</evidence>
<dbReference type="PANTHER" id="PTHR11958">
    <property type="entry name" value="SODIUM/DICARBOXYLATE SYMPORTER-RELATED"/>
    <property type="match status" value="1"/>
</dbReference>
<evidence type="ECO:0000256" key="2">
    <source>
        <dbReference type="ARBA" id="ARBA00022448"/>
    </source>
</evidence>
<dbReference type="PANTHER" id="PTHR11958:SF63">
    <property type="entry name" value="AMINO ACID TRANSPORTER"/>
    <property type="match status" value="1"/>
</dbReference>
<dbReference type="PROSITE" id="PS00714">
    <property type="entry name" value="NA_DICARBOXYL_SYMP_2"/>
    <property type="match status" value="1"/>
</dbReference>
<evidence type="ECO:0000256" key="4">
    <source>
        <dbReference type="ARBA" id="ARBA00022692"/>
    </source>
</evidence>
<dbReference type="EMBL" id="BMFV01000039">
    <property type="protein sequence ID" value="GGH87456.1"/>
    <property type="molecule type" value="Genomic_DNA"/>
</dbReference>
<keyword evidence="8" id="KW-0325">Glycoprotein</keyword>
<sequence>MKKVPMWLQMIAGMVLAVIVGLIFVSMGISEGNWLYSIFSFVSNAFIRLINMLVVPLVITSLIVGIAGLKDPLKLGSIGWKTIVYFLSTTFLAVIIGLILVNLIQPGTGFHVPSDVKAPDSGDMNSISDTFLNMIPTNPITALTETSILQIIFFSIFVGIAMVFLGEKAKPAYNFFEAFFEIMMKITAWIMALAPYGVFALIVKTICDNGSTVFAPLAKYMFVVLLGMLLHLCLVYFTAIKTLGKMSPIKFLRGVAPAWLVAFSTASSNATLPVSIRSVENNLGVGNRVSSFVLPLGATVNMDGTALYEGVAALFIAQAYGIHLGLGSQFVILITAALAAIGAAGIPGAGLITMVLVLNAVNLPVEGIGLILAVDRILDMFRTSVNVLGDCTATVVIGRKEGEIDDTKAEGVA</sequence>
<gene>
    <name evidence="10" type="ORF">GCM10007096_37520</name>
</gene>
<evidence type="ECO:0000256" key="7">
    <source>
        <dbReference type="ARBA" id="ARBA00023136"/>
    </source>
</evidence>
<dbReference type="SUPFAM" id="SSF118215">
    <property type="entry name" value="Proton glutamate symport protein"/>
    <property type="match status" value="1"/>
</dbReference>
<reference evidence="10" key="1">
    <citation type="journal article" date="2014" name="Int. J. Syst. Evol. Microbiol.">
        <title>Complete genome sequence of Corynebacterium casei LMG S-19264T (=DSM 44701T), isolated from a smear-ripened cheese.</title>
        <authorList>
            <consortium name="US DOE Joint Genome Institute (JGI-PGF)"/>
            <person name="Walter F."/>
            <person name="Albersmeier A."/>
            <person name="Kalinowski J."/>
            <person name="Ruckert C."/>
        </authorList>
    </citation>
    <scope>NUCLEOTIDE SEQUENCE</scope>
    <source>
        <strain evidence="10">CGMCC 1.12777</strain>
    </source>
</reference>
<keyword evidence="4 9" id="KW-0812">Transmembrane</keyword>
<dbReference type="GO" id="GO:1902475">
    <property type="term" value="P:L-alpha-amino acid transmembrane transport"/>
    <property type="evidence" value="ECO:0007669"/>
    <property type="project" value="UniProtKB-ARBA"/>
</dbReference>
<dbReference type="AlphaFoldDB" id="A0A8J3A0G9"/>
<feature type="transmembrane region" description="Helical" evidence="9">
    <location>
        <begin position="49"/>
        <end position="70"/>
    </location>
</feature>
<feature type="transmembrane region" description="Helical" evidence="9">
    <location>
        <begin position="82"/>
        <end position="104"/>
    </location>
</feature>
<keyword evidence="3" id="KW-1003">Cell membrane</keyword>
<comment type="subcellular location">
    <subcellularLocation>
        <location evidence="1">Cell membrane</location>
        <topology evidence="1">Multi-pass membrane protein</topology>
    </subcellularLocation>
</comment>
<dbReference type="GO" id="GO:0006835">
    <property type="term" value="P:dicarboxylic acid transport"/>
    <property type="evidence" value="ECO:0007669"/>
    <property type="project" value="UniProtKB-ARBA"/>
</dbReference>
<feature type="transmembrane region" description="Helical" evidence="9">
    <location>
        <begin position="352"/>
        <end position="374"/>
    </location>
</feature>
<dbReference type="Proteomes" id="UP000656813">
    <property type="component" value="Unassembled WGS sequence"/>
</dbReference>
<feature type="transmembrane region" description="Helical" evidence="9">
    <location>
        <begin position="147"/>
        <end position="165"/>
    </location>
</feature>
<dbReference type="InterPro" id="IPR036458">
    <property type="entry name" value="Na:dicarbo_symporter_sf"/>
</dbReference>
<evidence type="ECO:0000256" key="3">
    <source>
        <dbReference type="ARBA" id="ARBA00022475"/>
    </source>
</evidence>
<evidence type="ECO:0000256" key="6">
    <source>
        <dbReference type="ARBA" id="ARBA00022989"/>
    </source>
</evidence>
<feature type="transmembrane region" description="Helical" evidence="9">
    <location>
        <begin position="186"/>
        <end position="206"/>
    </location>
</feature>
<dbReference type="Pfam" id="PF00375">
    <property type="entry name" value="SDF"/>
    <property type="match status" value="1"/>
</dbReference>
<keyword evidence="5" id="KW-0769">Symport</keyword>
<evidence type="ECO:0000256" key="8">
    <source>
        <dbReference type="ARBA" id="ARBA00023180"/>
    </source>
</evidence>
<feature type="transmembrane region" description="Helical" evidence="9">
    <location>
        <begin position="218"/>
        <end position="239"/>
    </location>
</feature>
<protein>
    <submittedName>
        <fullName evidence="10">Dicarboxylate:amino acid:cation symporter DAACS family protein</fullName>
    </submittedName>
</protein>
<keyword evidence="2" id="KW-0813">Transport</keyword>
<dbReference type="RefSeq" id="WP_204871331.1">
    <property type="nucleotide sequence ID" value="NZ_BMFV01000039.1"/>
</dbReference>
<dbReference type="InterPro" id="IPR050746">
    <property type="entry name" value="DAACS"/>
</dbReference>
<keyword evidence="7 9" id="KW-0472">Membrane</keyword>
<evidence type="ECO:0000313" key="11">
    <source>
        <dbReference type="Proteomes" id="UP000656813"/>
    </source>
</evidence>
<name>A0A8J3A0G9_9BACL</name>
<dbReference type="GO" id="GO:0005886">
    <property type="term" value="C:plasma membrane"/>
    <property type="evidence" value="ECO:0007669"/>
    <property type="project" value="UniProtKB-SubCell"/>
</dbReference>
<evidence type="ECO:0000256" key="5">
    <source>
        <dbReference type="ARBA" id="ARBA00022847"/>
    </source>
</evidence>
<dbReference type="InterPro" id="IPR018107">
    <property type="entry name" value="Na-dicarboxylate_symporter_CS"/>
</dbReference>
<organism evidence="10 11">
    <name type="scientific">Pullulanibacillus pueri</name>
    <dbReference type="NCBI Taxonomy" id="1437324"/>
    <lineage>
        <taxon>Bacteria</taxon>
        <taxon>Bacillati</taxon>
        <taxon>Bacillota</taxon>
        <taxon>Bacilli</taxon>
        <taxon>Bacillales</taxon>
        <taxon>Sporolactobacillaceae</taxon>
        <taxon>Pullulanibacillus</taxon>
    </lineage>
</organism>
<feature type="transmembrane region" description="Helical" evidence="9">
    <location>
        <begin position="7"/>
        <end position="29"/>
    </location>
</feature>
<comment type="caution">
    <text evidence="10">The sequence shown here is derived from an EMBL/GenBank/DDBJ whole genome shotgun (WGS) entry which is preliminary data.</text>
</comment>
<evidence type="ECO:0000256" key="9">
    <source>
        <dbReference type="SAM" id="Phobius"/>
    </source>
</evidence>
<dbReference type="Gene3D" id="1.10.3860.10">
    <property type="entry name" value="Sodium:dicarboxylate symporter"/>
    <property type="match status" value="1"/>
</dbReference>
<keyword evidence="6 9" id="KW-1133">Transmembrane helix</keyword>
<evidence type="ECO:0000256" key="1">
    <source>
        <dbReference type="ARBA" id="ARBA00004651"/>
    </source>
</evidence>
<keyword evidence="11" id="KW-1185">Reference proteome</keyword>